<dbReference type="EMBL" id="ABJB010806972">
    <property type="status" value="NOT_ANNOTATED_CDS"/>
    <property type="molecule type" value="Genomic_DNA"/>
</dbReference>
<dbReference type="HOGENOM" id="CLU_3038342_0_0_1"/>
<organism>
    <name type="scientific">Ixodes scapularis</name>
    <name type="common">Black-legged tick</name>
    <name type="synonym">Deer tick</name>
    <dbReference type="NCBI Taxonomy" id="6945"/>
    <lineage>
        <taxon>Eukaryota</taxon>
        <taxon>Metazoa</taxon>
        <taxon>Ecdysozoa</taxon>
        <taxon>Arthropoda</taxon>
        <taxon>Chelicerata</taxon>
        <taxon>Arachnida</taxon>
        <taxon>Acari</taxon>
        <taxon>Parasitiformes</taxon>
        <taxon>Ixodida</taxon>
        <taxon>Ixodoidea</taxon>
        <taxon>Ixodidae</taxon>
        <taxon>Ixodinae</taxon>
        <taxon>Ixodes</taxon>
    </lineage>
</organism>
<name>B7Q9N4_IXOSC</name>
<dbReference type="InterPro" id="IPR001128">
    <property type="entry name" value="Cyt_P450"/>
</dbReference>
<sequence length="55" mass="6310">ERVISDWMYFCLAGKRMCPGETLTTVEIFLYLTSLLQRFDILPEEGKAINLTPVS</sequence>
<evidence type="ECO:0000256" key="1">
    <source>
        <dbReference type="ARBA" id="ARBA00010617"/>
    </source>
</evidence>
<dbReference type="Pfam" id="PF00067">
    <property type="entry name" value="p450"/>
    <property type="match status" value="1"/>
</dbReference>
<dbReference type="GO" id="GO:0020037">
    <property type="term" value="F:heme binding"/>
    <property type="evidence" value="ECO:0007669"/>
    <property type="project" value="InterPro"/>
</dbReference>
<feature type="non-terminal residue" evidence="3">
    <location>
        <position position="55"/>
    </location>
</feature>
<feature type="non-terminal residue" evidence="3">
    <location>
        <position position="1"/>
    </location>
</feature>
<keyword evidence="2" id="KW-0560">Oxidoreductase</keyword>
<protein>
    <recommendedName>
        <fullName evidence="6">Cytochrome P450</fullName>
    </recommendedName>
</protein>
<dbReference type="Proteomes" id="UP000001555">
    <property type="component" value="Unassembled WGS sequence"/>
</dbReference>
<proteinExistence type="inferred from homology"/>
<dbReference type="PaxDb" id="6945-B7Q9N4"/>
<dbReference type="AlphaFoldDB" id="B7Q9N4"/>
<dbReference type="SUPFAM" id="SSF48264">
    <property type="entry name" value="Cytochrome P450"/>
    <property type="match status" value="1"/>
</dbReference>
<evidence type="ECO:0000313" key="5">
    <source>
        <dbReference type="Proteomes" id="UP000001555"/>
    </source>
</evidence>
<dbReference type="VEuPathDB" id="VectorBase:ISCI020898"/>
<accession>B7Q9N4</accession>
<comment type="similarity">
    <text evidence="1">Belongs to the cytochrome P450 family.</text>
</comment>
<dbReference type="EnsemblMetazoa" id="ISCW020898-RA">
    <property type="protein sequence ID" value="ISCW020898-PA"/>
    <property type="gene ID" value="ISCW020898"/>
</dbReference>
<dbReference type="VEuPathDB" id="VectorBase:ISCW020898"/>
<keyword evidence="2" id="KW-0503">Monooxygenase</keyword>
<evidence type="ECO:0008006" key="6">
    <source>
        <dbReference type="Google" id="ProtNLM"/>
    </source>
</evidence>
<reference evidence="3 5" key="1">
    <citation type="submission" date="2008-03" db="EMBL/GenBank/DDBJ databases">
        <title>Annotation of Ixodes scapularis.</title>
        <authorList>
            <consortium name="Ixodes scapularis Genome Project Consortium"/>
            <person name="Caler E."/>
            <person name="Hannick L.I."/>
            <person name="Bidwell S."/>
            <person name="Joardar V."/>
            <person name="Thiagarajan M."/>
            <person name="Amedeo P."/>
            <person name="Galinsky K.J."/>
            <person name="Schobel S."/>
            <person name="Inman J."/>
            <person name="Hostetler J."/>
            <person name="Miller J."/>
            <person name="Hammond M."/>
            <person name="Megy K."/>
            <person name="Lawson D."/>
            <person name="Kodira C."/>
            <person name="Sutton G."/>
            <person name="Meyer J."/>
            <person name="Hill C.A."/>
            <person name="Birren B."/>
            <person name="Nene V."/>
            <person name="Collins F."/>
            <person name="Alarcon-Chaidez F."/>
            <person name="Wikel S."/>
            <person name="Strausberg R."/>
        </authorList>
    </citation>
    <scope>NUCLEOTIDE SEQUENCE [LARGE SCALE GENOMIC DNA]</scope>
    <source>
        <strain evidence="5">Wikel</strain>
        <strain evidence="3">Wikel colony</strain>
    </source>
</reference>
<dbReference type="InParanoid" id="B7Q9N4"/>
<evidence type="ECO:0000313" key="4">
    <source>
        <dbReference type="EnsemblMetazoa" id="ISCW020898-PA"/>
    </source>
</evidence>
<keyword evidence="5" id="KW-1185">Reference proteome</keyword>
<gene>
    <name evidence="3" type="ORF">IscW_ISCW020898</name>
</gene>
<dbReference type="EMBL" id="DS890251">
    <property type="protein sequence ID" value="EEC15556.1"/>
    <property type="molecule type" value="Genomic_DNA"/>
</dbReference>
<dbReference type="InterPro" id="IPR002401">
    <property type="entry name" value="Cyt_P450_E_grp-I"/>
</dbReference>
<evidence type="ECO:0000313" key="3">
    <source>
        <dbReference type="EMBL" id="EEC15556.1"/>
    </source>
</evidence>
<dbReference type="GO" id="GO:0016705">
    <property type="term" value="F:oxidoreductase activity, acting on paired donors, with incorporation or reduction of molecular oxygen"/>
    <property type="evidence" value="ECO:0007669"/>
    <property type="project" value="InterPro"/>
</dbReference>
<dbReference type="Gene3D" id="1.10.630.10">
    <property type="entry name" value="Cytochrome P450"/>
    <property type="match status" value="1"/>
</dbReference>
<dbReference type="InterPro" id="IPR036396">
    <property type="entry name" value="Cyt_P450_sf"/>
</dbReference>
<dbReference type="GO" id="GO:0004497">
    <property type="term" value="F:monooxygenase activity"/>
    <property type="evidence" value="ECO:0007669"/>
    <property type="project" value="UniProtKB-KW"/>
</dbReference>
<evidence type="ECO:0000256" key="2">
    <source>
        <dbReference type="ARBA" id="ARBA00023033"/>
    </source>
</evidence>
<reference evidence="4" key="2">
    <citation type="submission" date="2020-05" db="UniProtKB">
        <authorList>
            <consortium name="EnsemblMetazoa"/>
        </authorList>
    </citation>
    <scope>IDENTIFICATION</scope>
    <source>
        <strain evidence="4">wikel</strain>
    </source>
</reference>
<dbReference type="PRINTS" id="PR00463">
    <property type="entry name" value="EP450I"/>
</dbReference>
<dbReference type="GO" id="GO:0005506">
    <property type="term" value="F:iron ion binding"/>
    <property type="evidence" value="ECO:0007669"/>
    <property type="project" value="InterPro"/>
</dbReference>